<organism evidence="2 3">
    <name type="scientific">Coemansia interrupta</name>
    <dbReference type="NCBI Taxonomy" id="1126814"/>
    <lineage>
        <taxon>Eukaryota</taxon>
        <taxon>Fungi</taxon>
        <taxon>Fungi incertae sedis</taxon>
        <taxon>Zoopagomycota</taxon>
        <taxon>Kickxellomycotina</taxon>
        <taxon>Kickxellomycetes</taxon>
        <taxon>Kickxellales</taxon>
        <taxon>Kickxellaceae</taxon>
        <taxon>Coemansia</taxon>
    </lineage>
</organism>
<dbReference type="OrthoDB" id="440673at2759"/>
<keyword evidence="3" id="KW-1185">Reference proteome</keyword>
<protein>
    <submittedName>
        <fullName evidence="2">Uncharacterized protein</fullName>
    </submittedName>
</protein>
<gene>
    <name evidence="2" type="ORF">GGI15_001151</name>
</gene>
<accession>A0A9W8HQQ7</accession>
<name>A0A9W8HQQ7_9FUNG</name>
<sequence length="369" mass="38814">MAPSKLSNDARKKLAANLQVLRRYDEQIEAIVDTTKLLDADMSFQTSEKIVIYTSKSSGGIVGVWIYEDLDRVRIPEQLGMCCQSSKPEFTGQGPQCLYPKNAEEEKEFARLYPRSRSNSRKGMSPGDGNGNGSNALSTVINRTRQQQQQQRKQSQNVPAPANDLVSKLQAIGLNPSGVSGTGEQPHAGATSADALSLDPAIIMARKSVKPVEMQPAQANGEHALSPVKAQTLANGALESSSAFRSPLSVPATAAAAAVATIPPASPVLHPAPSPFPPSTIATPLPGQGLPRADPGAAYMAQMQQFWHPQMAGAAIPRSAHASPAPMGYGVAPGVHSFPQLPVGMGHPGTAHTPQPGMSMAMAPVHSYP</sequence>
<evidence type="ECO:0000256" key="1">
    <source>
        <dbReference type="SAM" id="MobiDB-lite"/>
    </source>
</evidence>
<dbReference type="EMBL" id="JANBUM010000040">
    <property type="protein sequence ID" value="KAJ2786882.1"/>
    <property type="molecule type" value="Genomic_DNA"/>
</dbReference>
<comment type="caution">
    <text evidence="2">The sequence shown here is derived from an EMBL/GenBank/DDBJ whole genome shotgun (WGS) entry which is preliminary data.</text>
</comment>
<dbReference type="AlphaFoldDB" id="A0A9W8HQQ7"/>
<reference evidence="2" key="1">
    <citation type="submission" date="2022-07" db="EMBL/GenBank/DDBJ databases">
        <title>Phylogenomic reconstructions and comparative analyses of Kickxellomycotina fungi.</title>
        <authorList>
            <person name="Reynolds N.K."/>
            <person name="Stajich J.E."/>
            <person name="Barry K."/>
            <person name="Grigoriev I.V."/>
            <person name="Crous P."/>
            <person name="Smith M.E."/>
        </authorList>
    </citation>
    <scope>NUCLEOTIDE SEQUENCE</scope>
    <source>
        <strain evidence="2">BCRC 34489</strain>
    </source>
</reference>
<evidence type="ECO:0000313" key="3">
    <source>
        <dbReference type="Proteomes" id="UP001140172"/>
    </source>
</evidence>
<proteinExistence type="predicted"/>
<feature type="region of interest" description="Disordered" evidence="1">
    <location>
        <begin position="111"/>
        <end position="137"/>
    </location>
</feature>
<dbReference type="Proteomes" id="UP001140172">
    <property type="component" value="Unassembled WGS sequence"/>
</dbReference>
<evidence type="ECO:0000313" key="2">
    <source>
        <dbReference type="EMBL" id="KAJ2786882.1"/>
    </source>
</evidence>